<dbReference type="InterPro" id="IPR002049">
    <property type="entry name" value="LE_dom"/>
</dbReference>
<keyword evidence="3" id="KW-1185">Reference proteome</keyword>
<dbReference type="Gene3D" id="2.170.300.10">
    <property type="entry name" value="Tie2 ligand-binding domain superfamily"/>
    <property type="match status" value="1"/>
</dbReference>
<organism evidence="2 3">
    <name type="scientific">Magallana gigas</name>
    <name type="common">Pacific oyster</name>
    <name type="synonym">Crassostrea gigas</name>
    <dbReference type="NCBI Taxonomy" id="29159"/>
    <lineage>
        <taxon>Eukaryota</taxon>
        <taxon>Metazoa</taxon>
        <taxon>Spiralia</taxon>
        <taxon>Lophotrochozoa</taxon>
        <taxon>Mollusca</taxon>
        <taxon>Bivalvia</taxon>
        <taxon>Autobranchia</taxon>
        <taxon>Pteriomorphia</taxon>
        <taxon>Ostreida</taxon>
        <taxon>Ostreoidea</taxon>
        <taxon>Ostreidae</taxon>
        <taxon>Magallana</taxon>
    </lineage>
</organism>
<keyword evidence="1" id="KW-1133">Transmembrane helix</keyword>
<keyword evidence="1" id="KW-0472">Membrane</keyword>
<name>A0A8W8NYM9_MAGGI</name>
<dbReference type="EnsemblMetazoa" id="G8644.2">
    <property type="protein sequence ID" value="G8644.2:cds"/>
    <property type="gene ID" value="G8644"/>
</dbReference>
<evidence type="ECO:0000313" key="3">
    <source>
        <dbReference type="Proteomes" id="UP000005408"/>
    </source>
</evidence>
<dbReference type="CDD" id="cd00055">
    <property type="entry name" value="EGF_Lam"/>
    <property type="match status" value="1"/>
</dbReference>
<feature type="transmembrane region" description="Helical" evidence="1">
    <location>
        <begin position="113"/>
        <end position="130"/>
    </location>
</feature>
<protein>
    <submittedName>
        <fullName evidence="2">Uncharacterized protein</fullName>
    </submittedName>
</protein>
<dbReference type="Proteomes" id="UP000005408">
    <property type="component" value="Unassembled WGS sequence"/>
</dbReference>
<evidence type="ECO:0000313" key="2">
    <source>
        <dbReference type="EnsemblMetazoa" id="G8644.2:cds"/>
    </source>
</evidence>
<evidence type="ECO:0000256" key="1">
    <source>
        <dbReference type="SAM" id="Phobius"/>
    </source>
</evidence>
<sequence>MEYGVLFTRHHFLDSRYAEADLCEVEVYGCPITGYYRSNCSVSCPDVNCRYCHIETGTCQGCKPGYQGQRCESACQHGFFGQDCTERCNDRCQVLANATSSQSLQQNLINGESVATAVILLVAIVVLILYKRSRSKKLEIRHLQDNMADQSNHQIFYF</sequence>
<accession>A0A8W8NYM9</accession>
<keyword evidence="1" id="KW-0812">Transmembrane</keyword>
<proteinExistence type="predicted"/>
<dbReference type="AlphaFoldDB" id="A0A8W8NYM9"/>
<reference evidence="2" key="1">
    <citation type="submission" date="2022-08" db="UniProtKB">
        <authorList>
            <consortium name="EnsemblMetazoa"/>
        </authorList>
    </citation>
    <scope>IDENTIFICATION</scope>
    <source>
        <strain evidence="2">05x7-T-G4-1.051#20</strain>
    </source>
</reference>